<dbReference type="AlphaFoldDB" id="A0AAQ3UH57"/>
<evidence type="ECO:0008006" key="3">
    <source>
        <dbReference type="Google" id="ProtNLM"/>
    </source>
</evidence>
<dbReference type="EMBL" id="CP144752">
    <property type="protein sequence ID" value="WVZ90082.1"/>
    <property type="molecule type" value="Genomic_DNA"/>
</dbReference>
<dbReference type="Proteomes" id="UP001341281">
    <property type="component" value="Chromosome 08"/>
</dbReference>
<organism evidence="1 2">
    <name type="scientific">Paspalum notatum var. saurae</name>
    <dbReference type="NCBI Taxonomy" id="547442"/>
    <lineage>
        <taxon>Eukaryota</taxon>
        <taxon>Viridiplantae</taxon>
        <taxon>Streptophyta</taxon>
        <taxon>Embryophyta</taxon>
        <taxon>Tracheophyta</taxon>
        <taxon>Spermatophyta</taxon>
        <taxon>Magnoliopsida</taxon>
        <taxon>Liliopsida</taxon>
        <taxon>Poales</taxon>
        <taxon>Poaceae</taxon>
        <taxon>PACMAD clade</taxon>
        <taxon>Panicoideae</taxon>
        <taxon>Andropogonodae</taxon>
        <taxon>Paspaleae</taxon>
        <taxon>Paspalinae</taxon>
        <taxon>Paspalum</taxon>
    </lineage>
</organism>
<dbReference type="PANTHER" id="PTHR11439:SF515">
    <property type="entry name" value="GAG-POL POLYPROTEIN"/>
    <property type="match status" value="1"/>
</dbReference>
<gene>
    <name evidence="1" type="ORF">U9M48_036413</name>
</gene>
<name>A0AAQ3UH57_PASNO</name>
<reference evidence="1 2" key="1">
    <citation type="submission" date="2024-02" db="EMBL/GenBank/DDBJ databases">
        <title>High-quality chromosome-scale genome assembly of Pensacola bahiagrass (Paspalum notatum Flugge var. saurae).</title>
        <authorList>
            <person name="Vega J.M."/>
            <person name="Podio M."/>
            <person name="Orjuela J."/>
            <person name="Siena L.A."/>
            <person name="Pessino S.C."/>
            <person name="Combes M.C."/>
            <person name="Mariac C."/>
            <person name="Albertini E."/>
            <person name="Pupilli F."/>
            <person name="Ortiz J.P.A."/>
            <person name="Leblanc O."/>
        </authorList>
    </citation>
    <scope>NUCLEOTIDE SEQUENCE [LARGE SCALE GENOMIC DNA]</scope>
    <source>
        <strain evidence="1">R1</strain>
        <tissue evidence="1">Leaf</tissue>
    </source>
</reference>
<evidence type="ECO:0000313" key="1">
    <source>
        <dbReference type="EMBL" id="WVZ90082.1"/>
    </source>
</evidence>
<evidence type="ECO:0000313" key="2">
    <source>
        <dbReference type="Proteomes" id="UP001341281"/>
    </source>
</evidence>
<protein>
    <recommendedName>
        <fullName evidence="3">Reverse transcriptase</fullName>
    </recommendedName>
</protein>
<sequence>MQEKPKISKNCTEEKVDATQYKSLIGGLRYLTHTRPDITFVVGHVSRFMEDPHKDHMAAIKHLLSYELGLAYPRRKKTSESGSLTVTWGEI</sequence>
<keyword evidence="2" id="KW-1185">Reference proteome</keyword>
<dbReference type="PANTHER" id="PTHR11439">
    <property type="entry name" value="GAG-POL-RELATED RETROTRANSPOSON"/>
    <property type="match status" value="1"/>
</dbReference>
<proteinExistence type="predicted"/>
<accession>A0AAQ3UH57</accession>